<keyword evidence="2" id="KW-1185">Reference proteome</keyword>
<reference evidence="2" key="1">
    <citation type="journal article" date="2019" name="Int. J. Syst. Evol. Microbiol.">
        <title>The Global Catalogue of Microorganisms (GCM) 10K type strain sequencing project: providing services to taxonomists for standard genome sequencing and annotation.</title>
        <authorList>
            <consortium name="The Broad Institute Genomics Platform"/>
            <consortium name="The Broad Institute Genome Sequencing Center for Infectious Disease"/>
            <person name="Wu L."/>
            <person name="Ma J."/>
        </authorList>
    </citation>
    <scope>NUCLEOTIDE SEQUENCE [LARGE SCALE GENOMIC DNA]</scope>
    <source>
        <strain evidence="2">JCM 17926</strain>
    </source>
</reference>
<sequence length="70" mass="7685">MLFKSVFITFAIEGVFSRKADRFASLYALTSCKGVRQVDSLSHVLLNQLDGLTAQSLIRIWELGAVVPGV</sequence>
<accession>A0ABP8M4S3</accession>
<gene>
    <name evidence="1" type="ORF">GCM10023188_43340</name>
</gene>
<evidence type="ECO:0000313" key="2">
    <source>
        <dbReference type="Proteomes" id="UP001500552"/>
    </source>
</evidence>
<comment type="caution">
    <text evidence="1">The sequence shown here is derived from an EMBL/GenBank/DDBJ whole genome shotgun (WGS) entry which is preliminary data.</text>
</comment>
<organism evidence="1 2">
    <name type="scientific">Pontibacter saemangeumensis</name>
    <dbReference type="NCBI Taxonomy" id="1084525"/>
    <lineage>
        <taxon>Bacteria</taxon>
        <taxon>Pseudomonadati</taxon>
        <taxon>Bacteroidota</taxon>
        <taxon>Cytophagia</taxon>
        <taxon>Cytophagales</taxon>
        <taxon>Hymenobacteraceae</taxon>
        <taxon>Pontibacter</taxon>
    </lineage>
</organism>
<protein>
    <submittedName>
        <fullName evidence="1">Uncharacterized protein</fullName>
    </submittedName>
</protein>
<evidence type="ECO:0000313" key="1">
    <source>
        <dbReference type="EMBL" id="GAA4442983.1"/>
    </source>
</evidence>
<name>A0ABP8M4S3_9BACT</name>
<dbReference type="EMBL" id="BAABHC010000029">
    <property type="protein sequence ID" value="GAA4442983.1"/>
    <property type="molecule type" value="Genomic_DNA"/>
</dbReference>
<proteinExistence type="predicted"/>
<dbReference type="Proteomes" id="UP001500552">
    <property type="component" value="Unassembled WGS sequence"/>
</dbReference>